<feature type="domain" description="RNA polymerase sigma-70 region 2" evidence="5">
    <location>
        <begin position="12"/>
        <end position="78"/>
    </location>
</feature>
<dbReference type="InterPro" id="IPR039425">
    <property type="entry name" value="RNA_pol_sigma-70-like"/>
</dbReference>
<feature type="domain" description="RNA polymerase sigma factor 70 region 4 type 2" evidence="6">
    <location>
        <begin position="109"/>
        <end position="160"/>
    </location>
</feature>
<dbReference type="InterPro" id="IPR036388">
    <property type="entry name" value="WH-like_DNA-bd_sf"/>
</dbReference>
<dbReference type="GO" id="GO:0016987">
    <property type="term" value="F:sigma factor activity"/>
    <property type="evidence" value="ECO:0007669"/>
    <property type="project" value="UniProtKB-KW"/>
</dbReference>
<keyword evidence="8" id="KW-1185">Reference proteome</keyword>
<name>A0A1M6LQU3_9CLOT</name>
<dbReference type="InterPro" id="IPR014284">
    <property type="entry name" value="RNA_pol_sigma-70_dom"/>
</dbReference>
<dbReference type="PANTHER" id="PTHR43133">
    <property type="entry name" value="RNA POLYMERASE ECF-TYPE SIGMA FACTO"/>
    <property type="match status" value="1"/>
</dbReference>
<dbReference type="SUPFAM" id="SSF88946">
    <property type="entry name" value="Sigma2 domain of RNA polymerase sigma factors"/>
    <property type="match status" value="1"/>
</dbReference>
<accession>A0A1M6LQU3</accession>
<keyword evidence="4" id="KW-0804">Transcription</keyword>
<dbReference type="Proteomes" id="UP000183952">
    <property type="component" value="Unassembled WGS sequence"/>
</dbReference>
<dbReference type="InterPro" id="IPR013249">
    <property type="entry name" value="RNA_pol_sigma70_r4_t2"/>
</dbReference>
<protein>
    <submittedName>
        <fullName evidence="7">RNA polymerase sigma-70 factor, ECF subfamily</fullName>
    </submittedName>
</protein>
<evidence type="ECO:0000256" key="3">
    <source>
        <dbReference type="ARBA" id="ARBA00023082"/>
    </source>
</evidence>
<evidence type="ECO:0000259" key="6">
    <source>
        <dbReference type="Pfam" id="PF08281"/>
    </source>
</evidence>
<dbReference type="STRING" id="1121331.SAMN02745248_00781"/>
<dbReference type="OrthoDB" id="9795666at2"/>
<dbReference type="Pfam" id="PF04542">
    <property type="entry name" value="Sigma70_r2"/>
    <property type="match status" value="1"/>
</dbReference>
<dbReference type="InterPro" id="IPR007627">
    <property type="entry name" value="RNA_pol_sigma70_r2"/>
</dbReference>
<dbReference type="SUPFAM" id="SSF88659">
    <property type="entry name" value="Sigma3 and sigma4 domains of RNA polymerase sigma factors"/>
    <property type="match status" value="1"/>
</dbReference>
<dbReference type="InterPro" id="IPR013324">
    <property type="entry name" value="RNA_pol_sigma_r3/r4-like"/>
</dbReference>
<gene>
    <name evidence="7" type="ORF">SAMN02745248_00781</name>
</gene>
<organism evidence="7 8">
    <name type="scientific">Hathewaya proteolytica DSM 3090</name>
    <dbReference type="NCBI Taxonomy" id="1121331"/>
    <lineage>
        <taxon>Bacteria</taxon>
        <taxon>Bacillati</taxon>
        <taxon>Bacillota</taxon>
        <taxon>Clostridia</taxon>
        <taxon>Eubacteriales</taxon>
        <taxon>Clostridiaceae</taxon>
        <taxon>Hathewaya</taxon>
    </lineage>
</organism>
<proteinExistence type="inferred from homology"/>
<evidence type="ECO:0000313" key="7">
    <source>
        <dbReference type="EMBL" id="SHJ73442.1"/>
    </source>
</evidence>
<dbReference type="AlphaFoldDB" id="A0A1M6LQU3"/>
<evidence type="ECO:0000256" key="2">
    <source>
        <dbReference type="ARBA" id="ARBA00023015"/>
    </source>
</evidence>
<dbReference type="GO" id="GO:0003677">
    <property type="term" value="F:DNA binding"/>
    <property type="evidence" value="ECO:0007669"/>
    <property type="project" value="InterPro"/>
</dbReference>
<dbReference type="RefSeq" id="WP_072902555.1">
    <property type="nucleotide sequence ID" value="NZ_FRAD01000006.1"/>
</dbReference>
<evidence type="ECO:0000259" key="5">
    <source>
        <dbReference type="Pfam" id="PF04542"/>
    </source>
</evidence>
<dbReference type="NCBIfam" id="TIGR02937">
    <property type="entry name" value="sigma70-ECF"/>
    <property type="match status" value="1"/>
</dbReference>
<dbReference type="Pfam" id="PF08281">
    <property type="entry name" value="Sigma70_r4_2"/>
    <property type="match status" value="1"/>
</dbReference>
<sequence length="170" mass="20403">MAEFGKEFEKIYIRYFNDVFLFLKKLSKDEGIAEEITSETFFKAMRSIDNFRGEADIRVWLCQIAKNCCFSYLKKQQRIVDIDDLDVIDFPEHKDNIEEQILNQYDAIEIHTLLHNLAEPYKEIFMLRVFGELSFKQIADIFQKTENWACVTYHRARNKILKQMEDHDEQ</sequence>
<dbReference type="EMBL" id="FRAD01000006">
    <property type="protein sequence ID" value="SHJ73442.1"/>
    <property type="molecule type" value="Genomic_DNA"/>
</dbReference>
<dbReference type="PANTHER" id="PTHR43133:SF51">
    <property type="entry name" value="RNA POLYMERASE SIGMA FACTOR"/>
    <property type="match status" value="1"/>
</dbReference>
<evidence type="ECO:0000256" key="1">
    <source>
        <dbReference type="ARBA" id="ARBA00010641"/>
    </source>
</evidence>
<dbReference type="InterPro" id="IPR013325">
    <property type="entry name" value="RNA_pol_sigma_r2"/>
</dbReference>
<dbReference type="GO" id="GO:0006352">
    <property type="term" value="P:DNA-templated transcription initiation"/>
    <property type="evidence" value="ECO:0007669"/>
    <property type="project" value="InterPro"/>
</dbReference>
<keyword evidence="3" id="KW-0731">Sigma factor</keyword>
<keyword evidence="2" id="KW-0805">Transcription regulation</keyword>
<evidence type="ECO:0000313" key="8">
    <source>
        <dbReference type="Proteomes" id="UP000183952"/>
    </source>
</evidence>
<evidence type="ECO:0000256" key="4">
    <source>
        <dbReference type="ARBA" id="ARBA00023163"/>
    </source>
</evidence>
<comment type="similarity">
    <text evidence="1">Belongs to the sigma-70 factor family. ECF subfamily.</text>
</comment>
<dbReference type="Gene3D" id="1.10.10.10">
    <property type="entry name" value="Winged helix-like DNA-binding domain superfamily/Winged helix DNA-binding domain"/>
    <property type="match status" value="1"/>
</dbReference>
<reference evidence="7 8" key="1">
    <citation type="submission" date="2016-11" db="EMBL/GenBank/DDBJ databases">
        <authorList>
            <person name="Jaros S."/>
            <person name="Januszkiewicz K."/>
            <person name="Wedrychowicz H."/>
        </authorList>
    </citation>
    <scope>NUCLEOTIDE SEQUENCE [LARGE SCALE GENOMIC DNA]</scope>
    <source>
        <strain evidence="7 8">DSM 3090</strain>
    </source>
</reference>
<dbReference type="Gene3D" id="1.10.1740.10">
    <property type="match status" value="1"/>
</dbReference>